<keyword evidence="3 6" id="KW-0732">Signal</keyword>
<protein>
    <recommendedName>
        <fullName evidence="7">Gram-positive cocci surface proteins LPxTG domain-containing protein</fullName>
    </recommendedName>
</protein>
<comment type="caution">
    <text evidence="8">The sequence shown here is derived from an EMBL/GenBank/DDBJ whole genome shotgun (WGS) entry which is preliminary data.</text>
</comment>
<keyword evidence="1" id="KW-0134">Cell wall</keyword>
<evidence type="ECO:0000256" key="1">
    <source>
        <dbReference type="ARBA" id="ARBA00022512"/>
    </source>
</evidence>
<dbReference type="Proteomes" id="UP000179642">
    <property type="component" value="Unassembled WGS sequence"/>
</dbReference>
<evidence type="ECO:0000256" key="2">
    <source>
        <dbReference type="ARBA" id="ARBA00022525"/>
    </source>
</evidence>
<name>A0A1S2P5F9_9ACTN</name>
<evidence type="ECO:0000259" key="7">
    <source>
        <dbReference type="PROSITE" id="PS50847"/>
    </source>
</evidence>
<gene>
    <name evidence="8" type="ORF">BIV23_41730</name>
</gene>
<dbReference type="AlphaFoldDB" id="A0A1S2P5F9"/>
<organism evidence="8 9">
    <name type="scientific">Streptomyces monashensis</name>
    <dbReference type="NCBI Taxonomy" id="1678012"/>
    <lineage>
        <taxon>Bacteria</taxon>
        <taxon>Bacillati</taxon>
        <taxon>Actinomycetota</taxon>
        <taxon>Actinomycetes</taxon>
        <taxon>Kitasatosporales</taxon>
        <taxon>Streptomycetaceae</taxon>
        <taxon>Streptomyces</taxon>
    </lineage>
</organism>
<proteinExistence type="predicted"/>
<sequence length="242" mass="24494">MAAVAVPVTAAVALLVPLSAPAARAAGATARPACAASDAHAFPLTARIRGGPESYEAGGGFGTWYIDLTNTTRRTCTGVHPVVVLVDSRRALKADQPRLDFYDGSRARPVPFESTDEQELVGVLDAAGFDGFTVPPGRTVSVRVRLSITSDAVADRVTAGAAVVQRRGGDDGDWVGQSDPYVFGIVREGDHEGAGAEAGGEVGERASELAGTGTGSAVGPAAVAGALGGAGAGAFLLARRRR</sequence>
<keyword evidence="5" id="KW-1133">Transmembrane helix</keyword>
<keyword evidence="2" id="KW-0964">Secreted</keyword>
<keyword evidence="4" id="KW-0572">Peptidoglycan-anchor</keyword>
<dbReference type="InterPro" id="IPR019931">
    <property type="entry name" value="LPXTG_anchor"/>
</dbReference>
<evidence type="ECO:0000313" key="9">
    <source>
        <dbReference type="Proteomes" id="UP000179642"/>
    </source>
</evidence>
<reference evidence="8 9" key="1">
    <citation type="submission" date="2016-10" db="EMBL/GenBank/DDBJ databases">
        <title>Genome sequence of Streptomyces sp. MUSC 1.</title>
        <authorList>
            <person name="Lee L.-H."/>
            <person name="Ser H.-L."/>
            <person name="Law J.W.-F."/>
        </authorList>
    </citation>
    <scope>NUCLEOTIDE SEQUENCE [LARGE SCALE GENOMIC DNA]</scope>
    <source>
        <strain evidence="8 9">MUSC 1</strain>
    </source>
</reference>
<keyword evidence="9" id="KW-1185">Reference proteome</keyword>
<evidence type="ECO:0000256" key="5">
    <source>
        <dbReference type="SAM" id="Phobius"/>
    </source>
</evidence>
<feature type="domain" description="Gram-positive cocci surface proteins LPxTG" evidence="7">
    <location>
        <begin position="209"/>
        <end position="242"/>
    </location>
</feature>
<dbReference type="PROSITE" id="PS50847">
    <property type="entry name" value="GRAM_POS_ANCHORING"/>
    <property type="match status" value="1"/>
</dbReference>
<evidence type="ECO:0000256" key="3">
    <source>
        <dbReference type="ARBA" id="ARBA00022729"/>
    </source>
</evidence>
<evidence type="ECO:0000256" key="6">
    <source>
        <dbReference type="SAM" id="SignalP"/>
    </source>
</evidence>
<accession>A0A1S2P5F9</accession>
<feature type="signal peptide" evidence="6">
    <location>
        <begin position="1"/>
        <end position="25"/>
    </location>
</feature>
<evidence type="ECO:0000256" key="4">
    <source>
        <dbReference type="ARBA" id="ARBA00023088"/>
    </source>
</evidence>
<keyword evidence="5" id="KW-0812">Transmembrane</keyword>
<keyword evidence="5" id="KW-0472">Membrane</keyword>
<feature type="chain" id="PRO_5010262421" description="Gram-positive cocci surface proteins LPxTG domain-containing protein" evidence="6">
    <location>
        <begin position="26"/>
        <end position="242"/>
    </location>
</feature>
<evidence type="ECO:0000313" key="8">
    <source>
        <dbReference type="EMBL" id="OIJ89039.1"/>
    </source>
</evidence>
<dbReference type="EMBL" id="MLYO01000098">
    <property type="protein sequence ID" value="OIJ89039.1"/>
    <property type="molecule type" value="Genomic_DNA"/>
</dbReference>
<feature type="transmembrane region" description="Helical" evidence="5">
    <location>
        <begin position="217"/>
        <end position="238"/>
    </location>
</feature>
<dbReference type="OrthoDB" id="4336829at2"/>